<name>Q10V70_TRIEI</name>
<accession>Q10V70</accession>
<proteinExistence type="predicted"/>
<organism evidence="1">
    <name type="scientific">Trichodesmium erythraeum (strain IMS101)</name>
    <dbReference type="NCBI Taxonomy" id="203124"/>
    <lineage>
        <taxon>Bacteria</taxon>
        <taxon>Bacillati</taxon>
        <taxon>Cyanobacteriota</taxon>
        <taxon>Cyanophyceae</taxon>
        <taxon>Oscillatoriophycideae</taxon>
        <taxon>Oscillatoriales</taxon>
        <taxon>Microcoleaceae</taxon>
        <taxon>Trichodesmium</taxon>
    </lineage>
</organism>
<reference evidence="1" key="1">
    <citation type="submission" date="2006-06" db="EMBL/GenBank/DDBJ databases">
        <title>Complete sequence of Trichodesmium erythraeum IMS101.</title>
        <authorList>
            <consortium name="US DOE Joint Genome Institute"/>
            <person name="Copeland A."/>
            <person name="Lucas S."/>
            <person name="Lapidus A."/>
            <person name="Barry K."/>
            <person name="Detter J.C."/>
            <person name="Glavina del Rio T."/>
            <person name="Hammon N."/>
            <person name="Israni S."/>
            <person name="Dalin E."/>
            <person name="Tice H."/>
            <person name="Pitluck S."/>
            <person name="Kiss H."/>
            <person name="Munk A.C."/>
            <person name="Brettin T."/>
            <person name="Bruce D."/>
            <person name="Han C."/>
            <person name="Tapia R."/>
            <person name="Gilna P."/>
            <person name="Schmutz J."/>
            <person name="Larimer F."/>
            <person name="Land M."/>
            <person name="Hauser L."/>
            <person name="Kyrpides N."/>
            <person name="Kim E."/>
            <person name="Richardson P."/>
        </authorList>
    </citation>
    <scope>NUCLEOTIDE SEQUENCE [LARGE SCALE GENOMIC DNA]</scope>
    <source>
        <strain evidence="1">IMS101</strain>
    </source>
</reference>
<dbReference type="OrthoDB" id="483789at2"/>
<dbReference type="eggNOG" id="ENOG503045H">
    <property type="taxonomic scope" value="Bacteria"/>
</dbReference>
<dbReference type="HOGENOM" id="CLU_1567420_0_0_3"/>
<dbReference type="KEGG" id="ter:Tery_4939"/>
<dbReference type="AlphaFoldDB" id="Q10V70"/>
<dbReference type="EMBL" id="CP000393">
    <property type="protein sequence ID" value="ABG53854.1"/>
    <property type="molecule type" value="Genomic_DNA"/>
</dbReference>
<gene>
    <name evidence="1" type="ordered locus">Tery_4939</name>
</gene>
<dbReference type="RefSeq" id="WP_011614149.1">
    <property type="nucleotide sequence ID" value="NC_008312.1"/>
</dbReference>
<protein>
    <submittedName>
        <fullName evidence="1">Uncharacterized protein</fullName>
    </submittedName>
</protein>
<evidence type="ECO:0000313" key="1">
    <source>
        <dbReference type="EMBL" id="ABG53854.1"/>
    </source>
</evidence>
<sequence length="162" mass="19217">MLTYQRKPISLSLISTDLPIWSIVKTSATLYHKDRDKFHILLHEPAITDTKVSYTDELPILPTAAKPRLLWLEVSLSRIIMTMQGNGKYSYRHVWQTGVYGICRYWLQDDSLNLHHQLQLRNFTRNLQVLGKPIPDYLRLEYELWSQQLRMGHYVLELEIHQ</sequence>